<name>A0A4Y7TF16_COPMI</name>
<protein>
    <recommendedName>
        <fullName evidence="3">F-box domain-containing protein</fullName>
    </recommendedName>
</protein>
<dbReference type="InterPro" id="IPR032675">
    <property type="entry name" value="LRR_dom_sf"/>
</dbReference>
<organism evidence="1 2">
    <name type="scientific">Coprinellus micaceus</name>
    <name type="common">Glistening ink-cap mushroom</name>
    <name type="synonym">Coprinus micaceus</name>
    <dbReference type="NCBI Taxonomy" id="71717"/>
    <lineage>
        <taxon>Eukaryota</taxon>
        <taxon>Fungi</taxon>
        <taxon>Dikarya</taxon>
        <taxon>Basidiomycota</taxon>
        <taxon>Agaricomycotina</taxon>
        <taxon>Agaricomycetes</taxon>
        <taxon>Agaricomycetidae</taxon>
        <taxon>Agaricales</taxon>
        <taxon>Agaricineae</taxon>
        <taxon>Psathyrellaceae</taxon>
        <taxon>Coprinellus</taxon>
    </lineage>
</organism>
<dbReference type="EMBL" id="QPFP01000015">
    <property type="protein sequence ID" value="TEB32554.1"/>
    <property type="molecule type" value="Genomic_DNA"/>
</dbReference>
<dbReference type="OrthoDB" id="3543113at2759"/>
<accession>A0A4Y7TF16</accession>
<sequence>MHHCLEITEVARRIASYMDGENAYHLAITCKSLLEPCLDKIWWQVDSFEPLISCLPDDLWLDAGTQPRGNDTVTILDLRRELNSTDIHRYVTYYAPRTRSFAFNISEGMRTLSIQALHNLQLLTRCQSGAFSPKLKNFIWGSVDRLVALVGSDYAQQFFPVLISLFMGKQVEKFSGVLQPEDPISLKVAVHSGLQICEASLREVWIVGGEFAARCLESFSWETLDTLTVHYLNIALLPLLTSPPRLRNLEMAFSVVSGAPSPHIPTTRPAKSLETFKSLQSLKISMPKGELSVRQIFPYIPRTKALRSLQWHFGLAHVAATTCQDFVKALEEHADRMDLVRMELHSNLWQGSQSEALDMDHERIDFSPLQVFRNLEILSIGLPYTLHVTPAVIADIPICWPRLRHLHLCPFLSTSCPPSINHTHILDLSQRLPGLEALGIQFDATWVTGQEGVVGQPSQLRRLHVGRSPICSPSAVLSLLRSNFPKLKSLRIHYTARPKDDGLFKERWQAVAEGLEEVQTLP</sequence>
<evidence type="ECO:0000313" key="2">
    <source>
        <dbReference type="Proteomes" id="UP000298030"/>
    </source>
</evidence>
<evidence type="ECO:0008006" key="3">
    <source>
        <dbReference type="Google" id="ProtNLM"/>
    </source>
</evidence>
<dbReference type="Gene3D" id="3.80.10.10">
    <property type="entry name" value="Ribonuclease Inhibitor"/>
    <property type="match status" value="1"/>
</dbReference>
<comment type="caution">
    <text evidence="1">The sequence shown here is derived from an EMBL/GenBank/DDBJ whole genome shotgun (WGS) entry which is preliminary data.</text>
</comment>
<dbReference type="Proteomes" id="UP000298030">
    <property type="component" value="Unassembled WGS sequence"/>
</dbReference>
<reference evidence="1 2" key="1">
    <citation type="journal article" date="2019" name="Nat. Ecol. Evol.">
        <title>Megaphylogeny resolves global patterns of mushroom evolution.</title>
        <authorList>
            <person name="Varga T."/>
            <person name="Krizsan K."/>
            <person name="Foldi C."/>
            <person name="Dima B."/>
            <person name="Sanchez-Garcia M."/>
            <person name="Sanchez-Ramirez S."/>
            <person name="Szollosi G.J."/>
            <person name="Szarkandi J.G."/>
            <person name="Papp V."/>
            <person name="Albert L."/>
            <person name="Andreopoulos W."/>
            <person name="Angelini C."/>
            <person name="Antonin V."/>
            <person name="Barry K.W."/>
            <person name="Bougher N.L."/>
            <person name="Buchanan P."/>
            <person name="Buyck B."/>
            <person name="Bense V."/>
            <person name="Catcheside P."/>
            <person name="Chovatia M."/>
            <person name="Cooper J."/>
            <person name="Damon W."/>
            <person name="Desjardin D."/>
            <person name="Finy P."/>
            <person name="Geml J."/>
            <person name="Haridas S."/>
            <person name="Hughes K."/>
            <person name="Justo A."/>
            <person name="Karasinski D."/>
            <person name="Kautmanova I."/>
            <person name="Kiss B."/>
            <person name="Kocsube S."/>
            <person name="Kotiranta H."/>
            <person name="LaButti K.M."/>
            <person name="Lechner B.E."/>
            <person name="Liimatainen K."/>
            <person name="Lipzen A."/>
            <person name="Lukacs Z."/>
            <person name="Mihaltcheva S."/>
            <person name="Morgado L.N."/>
            <person name="Niskanen T."/>
            <person name="Noordeloos M.E."/>
            <person name="Ohm R.A."/>
            <person name="Ortiz-Santana B."/>
            <person name="Ovrebo C."/>
            <person name="Racz N."/>
            <person name="Riley R."/>
            <person name="Savchenko A."/>
            <person name="Shiryaev A."/>
            <person name="Soop K."/>
            <person name="Spirin V."/>
            <person name="Szebenyi C."/>
            <person name="Tomsovsky M."/>
            <person name="Tulloss R.E."/>
            <person name="Uehling J."/>
            <person name="Grigoriev I.V."/>
            <person name="Vagvolgyi C."/>
            <person name="Papp T."/>
            <person name="Martin F.M."/>
            <person name="Miettinen O."/>
            <person name="Hibbett D.S."/>
            <person name="Nagy L.G."/>
        </authorList>
    </citation>
    <scope>NUCLEOTIDE SEQUENCE [LARGE SCALE GENOMIC DNA]</scope>
    <source>
        <strain evidence="1 2">FP101781</strain>
    </source>
</reference>
<dbReference type="SUPFAM" id="SSF52047">
    <property type="entry name" value="RNI-like"/>
    <property type="match status" value="1"/>
</dbReference>
<evidence type="ECO:0000313" key="1">
    <source>
        <dbReference type="EMBL" id="TEB32554.1"/>
    </source>
</evidence>
<keyword evidence="2" id="KW-1185">Reference proteome</keyword>
<gene>
    <name evidence="1" type="ORF">FA13DRAFT_1731756</name>
</gene>
<dbReference type="AlphaFoldDB" id="A0A4Y7TF16"/>
<proteinExistence type="predicted"/>